<gene>
    <name evidence="1" type="ORF">SteCoe_24867</name>
</gene>
<comment type="caution">
    <text evidence="1">The sequence shown here is derived from an EMBL/GenBank/DDBJ whole genome shotgun (WGS) entry which is preliminary data.</text>
</comment>
<dbReference type="Proteomes" id="UP000187209">
    <property type="component" value="Unassembled WGS sequence"/>
</dbReference>
<name>A0A1R2BGL5_9CILI</name>
<dbReference type="AlphaFoldDB" id="A0A1R2BGL5"/>
<proteinExistence type="predicted"/>
<dbReference type="EMBL" id="MPUH01000663">
    <property type="protein sequence ID" value="OMJ75890.1"/>
    <property type="molecule type" value="Genomic_DNA"/>
</dbReference>
<reference evidence="1 2" key="1">
    <citation type="submission" date="2016-11" db="EMBL/GenBank/DDBJ databases">
        <title>The macronuclear genome of Stentor coeruleus: a giant cell with tiny introns.</title>
        <authorList>
            <person name="Slabodnick M."/>
            <person name="Ruby J.G."/>
            <person name="Reiff S.B."/>
            <person name="Swart E.C."/>
            <person name="Gosai S."/>
            <person name="Prabakaran S."/>
            <person name="Witkowska E."/>
            <person name="Larue G.E."/>
            <person name="Fisher S."/>
            <person name="Freeman R.M."/>
            <person name="Gunawardena J."/>
            <person name="Chu W."/>
            <person name="Stover N.A."/>
            <person name="Gregory B.D."/>
            <person name="Nowacki M."/>
            <person name="Derisi J."/>
            <person name="Roy S.W."/>
            <person name="Marshall W.F."/>
            <person name="Sood P."/>
        </authorList>
    </citation>
    <scope>NUCLEOTIDE SEQUENCE [LARGE SCALE GENOMIC DNA]</scope>
    <source>
        <strain evidence="1">WM001</strain>
    </source>
</reference>
<accession>A0A1R2BGL5</accession>
<evidence type="ECO:0000313" key="2">
    <source>
        <dbReference type="Proteomes" id="UP000187209"/>
    </source>
</evidence>
<evidence type="ECO:0000313" key="1">
    <source>
        <dbReference type="EMBL" id="OMJ75890.1"/>
    </source>
</evidence>
<keyword evidence="2" id="KW-1185">Reference proteome</keyword>
<organism evidence="1 2">
    <name type="scientific">Stentor coeruleus</name>
    <dbReference type="NCBI Taxonomy" id="5963"/>
    <lineage>
        <taxon>Eukaryota</taxon>
        <taxon>Sar</taxon>
        <taxon>Alveolata</taxon>
        <taxon>Ciliophora</taxon>
        <taxon>Postciliodesmatophora</taxon>
        <taxon>Heterotrichea</taxon>
        <taxon>Heterotrichida</taxon>
        <taxon>Stentoridae</taxon>
        <taxon>Stentor</taxon>
    </lineage>
</organism>
<protein>
    <submittedName>
        <fullName evidence="1">Uncharacterized protein</fullName>
    </submittedName>
</protein>
<sequence>MVDPETKSMKLKGYMILKQNYVITVLHEFSGEFILHRHLKNFAFTDEREAKFLFQKDLDRNLEIKVKEIQEKEDSLQNFLSKSHTNFKDYVQNLNLPQHIQTKYFSFAEKKEVPDLMYVYNPELKGAKIMTREEFEINDIQMSEYLTS</sequence>